<keyword evidence="4" id="KW-1185">Reference proteome</keyword>
<dbReference type="InterPro" id="IPR003346">
    <property type="entry name" value="Transposase_20"/>
</dbReference>
<dbReference type="EMBL" id="SMLW01000498">
    <property type="protein sequence ID" value="MTI25251.1"/>
    <property type="molecule type" value="Genomic_DNA"/>
</dbReference>
<dbReference type="Pfam" id="PF02371">
    <property type="entry name" value="Transposase_20"/>
    <property type="match status" value="1"/>
</dbReference>
<name>A0ABW9RMT0_9BACT</name>
<protein>
    <submittedName>
        <fullName evidence="3">IS110 family transposase</fullName>
    </submittedName>
</protein>
<dbReference type="PANTHER" id="PTHR33055">
    <property type="entry name" value="TRANSPOSASE FOR INSERTION SEQUENCE ELEMENT IS1111A"/>
    <property type="match status" value="1"/>
</dbReference>
<dbReference type="Pfam" id="PF01548">
    <property type="entry name" value="DEDD_Tnp_IS110"/>
    <property type="match status" value="1"/>
</dbReference>
<dbReference type="InterPro" id="IPR002525">
    <property type="entry name" value="Transp_IS110-like_N"/>
</dbReference>
<sequence length="442" mass="50398">MMKKLRANAAGIDIGAKKIFLAVEGEPVQSFETFTEDFRQARDYLLSKGIETVAMEATGVYWVILYEMLEKSGLDVWLVDGRQTKQVPGRKTDVKDCQWIRQLHSYGLLNRCFVPDEQVKEIRAYQRMREDHIRTAAMHVNHMQKALTEMNIRIKEVISQVHGASGIAIIKAILEGERNPEKLLSLCHKSIIEKKAHLVLKALEGHYTEAGLFALGQAYEAYMFYQQQISACDKKIQQAMEEANNYHQDKGVRDDIESVQGRKPVRHNKPQVDHLGGHLLKVFTGKDATNLPGITDYTWLQLYAETGSNLLKWNTEKHFTSWLGLAPGQHESGKKKNTRSKKYRPKAGQIFRQIAQSLIESKKIALGAFGRKLKVKRGAGIAVKATARKLAVLYWRLMVKGLDYTEKGIKDYEQKVNLQKERWLSKAAKEMGYQLVANQQVE</sequence>
<comment type="caution">
    <text evidence="3">The sequence shown here is derived from an EMBL/GenBank/DDBJ whole genome shotgun (WGS) entry which is preliminary data.</text>
</comment>
<dbReference type="InterPro" id="IPR047650">
    <property type="entry name" value="Transpos_IS110"/>
</dbReference>
<organism evidence="3 4">
    <name type="scientific">Fulvivirga kasyanovii</name>
    <dbReference type="NCBI Taxonomy" id="396812"/>
    <lineage>
        <taxon>Bacteria</taxon>
        <taxon>Pseudomonadati</taxon>
        <taxon>Bacteroidota</taxon>
        <taxon>Cytophagia</taxon>
        <taxon>Cytophagales</taxon>
        <taxon>Fulvivirgaceae</taxon>
        <taxon>Fulvivirga</taxon>
    </lineage>
</organism>
<gene>
    <name evidence="3" type="ORF">E1163_09885</name>
</gene>
<evidence type="ECO:0000313" key="4">
    <source>
        <dbReference type="Proteomes" id="UP000798808"/>
    </source>
</evidence>
<accession>A0ABW9RMT0</accession>
<dbReference type="PANTHER" id="PTHR33055:SF13">
    <property type="entry name" value="TRANSPOSASE"/>
    <property type="match status" value="1"/>
</dbReference>
<dbReference type="Proteomes" id="UP000798808">
    <property type="component" value="Unassembled WGS sequence"/>
</dbReference>
<dbReference type="RefSeq" id="WP_155171285.1">
    <property type="nucleotide sequence ID" value="NZ_BAAAFL010000048.1"/>
</dbReference>
<evidence type="ECO:0000259" key="1">
    <source>
        <dbReference type="Pfam" id="PF01548"/>
    </source>
</evidence>
<evidence type="ECO:0000313" key="3">
    <source>
        <dbReference type="EMBL" id="MTI25251.1"/>
    </source>
</evidence>
<feature type="domain" description="Transposase IS116/IS110/IS902 C-terminal" evidence="2">
    <location>
        <begin position="290"/>
        <end position="362"/>
    </location>
</feature>
<feature type="domain" description="Transposase IS110-like N-terminal" evidence="1">
    <location>
        <begin position="10"/>
        <end position="151"/>
    </location>
</feature>
<proteinExistence type="predicted"/>
<reference evidence="3 4" key="1">
    <citation type="submission" date="2019-02" db="EMBL/GenBank/DDBJ databases">
        <authorList>
            <person name="Goldberg S.R."/>
            <person name="Haltli B.A."/>
            <person name="Correa H."/>
            <person name="Russell K.G."/>
        </authorList>
    </citation>
    <scope>NUCLEOTIDE SEQUENCE [LARGE SCALE GENOMIC DNA]</scope>
    <source>
        <strain evidence="3 4">JCM 16186</strain>
    </source>
</reference>
<dbReference type="NCBIfam" id="NF033542">
    <property type="entry name" value="transpos_IS110"/>
    <property type="match status" value="1"/>
</dbReference>
<evidence type="ECO:0000259" key="2">
    <source>
        <dbReference type="Pfam" id="PF02371"/>
    </source>
</evidence>